<keyword evidence="1" id="KW-0472">Membrane</keyword>
<dbReference type="PROSITE" id="PS51257">
    <property type="entry name" value="PROKAR_LIPOPROTEIN"/>
    <property type="match status" value="1"/>
</dbReference>
<dbReference type="EMBL" id="WUXR01000012">
    <property type="protein sequence ID" value="MBM4567403.1"/>
    <property type="molecule type" value="Genomic_DNA"/>
</dbReference>
<organism evidence="3 4">
    <name type="scientific">Rhodococcus hoagii</name>
    <name type="common">Corynebacterium equii</name>
    <dbReference type="NCBI Taxonomy" id="43767"/>
    <lineage>
        <taxon>Bacteria</taxon>
        <taxon>Bacillati</taxon>
        <taxon>Actinomycetota</taxon>
        <taxon>Actinomycetes</taxon>
        <taxon>Mycobacteriales</taxon>
        <taxon>Nocardiaceae</taxon>
        <taxon>Prescottella</taxon>
    </lineage>
</organism>
<evidence type="ECO:0000256" key="1">
    <source>
        <dbReference type="SAM" id="Phobius"/>
    </source>
</evidence>
<evidence type="ECO:0000313" key="4">
    <source>
        <dbReference type="Proteomes" id="UP000603463"/>
    </source>
</evidence>
<protein>
    <submittedName>
        <fullName evidence="3">Uncharacterized protein</fullName>
    </submittedName>
</protein>
<keyword evidence="1" id="KW-0812">Transmembrane</keyword>
<evidence type="ECO:0000313" key="3">
    <source>
        <dbReference type="EMBL" id="NKT78124.1"/>
    </source>
</evidence>
<reference evidence="3" key="2">
    <citation type="journal article" date="2020" name="Environ. Microbiol.">
        <title>The novel and transferable erm(51) gene confers Macrolides, Lincosamides, and Streptogramins B (MLSB) resistance to clonal Rhodococcus equi in the environment.</title>
        <authorList>
            <person name="Huber L."/>
            <person name="Giguere S."/>
            <person name="Slovis N.M."/>
            <person name="Alvarez-Narvaez S."/>
            <person name="Hart K.A."/>
            <person name="Greiter M."/>
            <person name="Morris E.R.A."/>
            <person name="Cohen N.D."/>
        </authorList>
    </citation>
    <scope>NUCLEOTIDE SEQUENCE</scope>
    <source>
        <strain evidence="3">Lh_116_1</strain>
    </source>
</reference>
<dbReference type="Proteomes" id="UP000808906">
    <property type="component" value="Unassembled WGS sequence"/>
</dbReference>
<dbReference type="Proteomes" id="UP000603463">
    <property type="component" value="Unassembled WGS sequence"/>
</dbReference>
<dbReference type="AlphaFoldDB" id="A0A9Q4ZK19"/>
<dbReference type="EMBL" id="WVBC01000030">
    <property type="protein sequence ID" value="NKT78124.1"/>
    <property type="molecule type" value="Genomic_DNA"/>
</dbReference>
<dbReference type="RefSeq" id="WP_175271787.1">
    <property type="nucleotide sequence ID" value="NZ_JAJNNF010000048.1"/>
</dbReference>
<keyword evidence="1" id="KW-1133">Transmembrane helix</keyword>
<evidence type="ECO:0000313" key="2">
    <source>
        <dbReference type="EMBL" id="MBM4567403.1"/>
    </source>
</evidence>
<feature type="transmembrane region" description="Helical" evidence="1">
    <location>
        <begin position="20"/>
        <end position="44"/>
    </location>
</feature>
<sequence length="56" mass="5944">MEIEFKLCVLILLNAAVLWLYGAPLIVAITSCSAVSAILLLAAVKGITSMRSKARP</sequence>
<proteinExistence type="predicted"/>
<comment type="caution">
    <text evidence="3">The sequence shown here is derived from an EMBL/GenBank/DDBJ whole genome shotgun (WGS) entry which is preliminary data.</text>
</comment>
<accession>A0A9Q4ZK19</accession>
<reference evidence="2" key="1">
    <citation type="submission" date="2019-11" db="EMBL/GenBank/DDBJ databases">
        <title>Spread of Macrolides and rifampicin resistant Rhodococcus equi in clinical isolates in the USA.</title>
        <authorList>
            <person name="Alvarez-Narvaez S."/>
            <person name="Huber L."/>
            <person name="Cohen N.D."/>
            <person name="Slovis N."/>
            <person name="Greiter M."/>
            <person name="Giguere S."/>
            <person name="Hart K."/>
        </authorList>
    </citation>
    <scope>NUCLEOTIDE SEQUENCE</scope>
    <source>
        <strain evidence="2">Lh_17</strain>
    </source>
</reference>
<gene>
    <name evidence="2" type="ORF">GS441_18860</name>
    <name evidence="3" type="ORF">GS882_08410</name>
</gene>
<name>A0A9Q4ZK19_RHOHA</name>